<dbReference type="Gene3D" id="2.130.10.10">
    <property type="entry name" value="YVTN repeat-like/Quinoprotein amine dehydrogenase"/>
    <property type="match status" value="1"/>
</dbReference>
<accession>A0A9N9HUT6</accession>
<dbReference type="PROSITE" id="PS50082">
    <property type="entry name" value="WD_REPEATS_2"/>
    <property type="match status" value="5"/>
</dbReference>
<dbReference type="Gene3D" id="3.10.20.870">
    <property type="entry name" value="PFU (PLAA family ubiquitin binding), C-terminal domain"/>
    <property type="match status" value="1"/>
</dbReference>
<evidence type="ECO:0000256" key="4">
    <source>
        <dbReference type="ARBA" id="ARBA00022737"/>
    </source>
</evidence>
<dbReference type="InterPro" id="IPR015155">
    <property type="entry name" value="PFU"/>
</dbReference>
<dbReference type="SUPFAM" id="SSF50978">
    <property type="entry name" value="WD40 repeat-like"/>
    <property type="match status" value="1"/>
</dbReference>
<dbReference type="GO" id="GO:0043130">
    <property type="term" value="F:ubiquitin binding"/>
    <property type="evidence" value="ECO:0007669"/>
    <property type="project" value="TreeGrafter"/>
</dbReference>
<dbReference type="GO" id="GO:0005737">
    <property type="term" value="C:cytoplasm"/>
    <property type="evidence" value="ECO:0007669"/>
    <property type="project" value="UniProtKB-SubCell"/>
</dbReference>
<dbReference type="PANTHER" id="PTHR19849">
    <property type="entry name" value="PHOSPHOLIPASE A-2-ACTIVATING PROTEIN"/>
    <property type="match status" value="1"/>
</dbReference>
<evidence type="ECO:0000256" key="5">
    <source>
        <dbReference type="PROSITE-ProRule" id="PRU00221"/>
    </source>
</evidence>
<dbReference type="GO" id="GO:0043161">
    <property type="term" value="P:proteasome-mediated ubiquitin-dependent protein catabolic process"/>
    <property type="evidence" value="ECO:0007669"/>
    <property type="project" value="TreeGrafter"/>
</dbReference>
<dbReference type="PROSITE" id="PS51394">
    <property type="entry name" value="PFU"/>
    <property type="match status" value="1"/>
</dbReference>
<dbReference type="InterPro" id="IPR020472">
    <property type="entry name" value="WD40_PAC1"/>
</dbReference>
<dbReference type="InterPro" id="IPR036322">
    <property type="entry name" value="WD40_repeat_dom_sf"/>
</dbReference>
<sequence>MSNHALFQLSTTLIGHESDVKAVCCPGENSVASSSRDKTVRLWSRAGENAFIENKIFLGHNNFVNSVKYLPPTSDHPSGLVISGSSDKTINVFDVDNAQEPAYSLIGHSDNVCALDVTPSGFIVSGSWDKTAKIWKNWQESHTLEGHSQAVWAVLAVDDERILTGSADKSIIKWQNGKRVQTLNGHTDCVRALALLPNMSFVSCGNDSTLRIWTFSGQCIQELYGHTSFVYSLGVLPTGEIISSGEDRSVKIWKEGNCVQTIIHPATSVWCVASMPNGDIVSGSSDGIVRIFTRNSERVAEPQILKDYDEQVSKHAIPSNQVGDLKKDKLPGLEALQKQGNKEGQVIMVRVGDVVEAHQWNQADQSWHKIGEVVDAVDQKRKQLFNGREYDHVFDVDIGEGTPALKLPYNTDDDPYQAAREFISANGLSEAYMEQIVDFILKNAPGSNISSGSQYADPFTGASRYTPGGVSSSLQTPPISSNTFTTGLDPWTRPGLSPATESSPVASGSAKIIPQKTYLKFNQANIQAILKKTNQINVDLQQIEATNSAVLTSQEITTLENLARFLQNPQANSRSNNDRQQEFIVIHKIITQWPFESRFPGIDLLRLQILYTPIPAQYVENDSNVINLLINSTGMNSWSKDHDTPTKDQETNMMLGLRALTNLFNVEEGKRIIKREASTIIDMISHTWKSTNKNLRIALVTVFLNFSVLYQTNANEDIILQLMATLVELLENESESEVVYRALVTLGTFIIQNQAAKEAAEAFDVKNVVKLASTKMNEARINSIARKGGHMGVGHQVQLLAKNPQRGVHWRSSAGAETRPRRTLGEK</sequence>
<dbReference type="PANTHER" id="PTHR19849:SF0">
    <property type="entry name" value="PHOSPHOLIPASE A-2-ACTIVATING PROTEIN"/>
    <property type="match status" value="1"/>
</dbReference>
<dbReference type="SMART" id="SM00320">
    <property type="entry name" value="WD40"/>
    <property type="match status" value="7"/>
</dbReference>
<dbReference type="InterPro" id="IPR015943">
    <property type="entry name" value="WD40/YVTN_repeat-like_dom_sf"/>
</dbReference>
<name>A0A9N9HUT6_9GLOM</name>
<feature type="domain" description="PFU" evidence="7">
    <location>
        <begin position="359"/>
        <end position="454"/>
    </location>
</feature>
<dbReference type="InterPro" id="IPR011989">
    <property type="entry name" value="ARM-like"/>
</dbReference>
<dbReference type="PRINTS" id="PR00320">
    <property type="entry name" value="GPROTEINBRPT"/>
</dbReference>
<feature type="region of interest" description="Disordered" evidence="6">
    <location>
        <begin position="808"/>
        <end position="827"/>
    </location>
</feature>
<evidence type="ECO:0000256" key="6">
    <source>
        <dbReference type="SAM" id="MobiDB-lite"/>
    </source>
</evidence>
<comment type="subcellular location">
    <subcellularLocation>
        <location evidence="1">Cytoplasm</location>
    </subcellularLocation>
</comment>
<evidence type="ECO:0000256" key="3">
    <source>
        <dbReference type="ARBA" id="ARBA00022574"/>
    </source>
</evidence>
<feature type="repeat" description="WD" evidence="5">
    <location>
        <begin position="183"/>
        <end position="213"/>
    </location>
</feature>
<dbReference type="SUPFAM" id="SSF48371">
    <property type="entry name" value="ARM repeat"/>
    <property type="match status" value="1"/>
</dbReference>
<keyword evidence="4" id="KW-0677">Repeat</keyword>
<evidence type="ECO:0000256" key="2">
    <source>
        <dbReference type="ARBA" id="ARBA00022490"/>
    </source>
</evidence>
<dbReference type="EMBL" id="CAJVPY010009255">
    <property type="protein sequence ID" value="CAG8706467.1"/>
    <property type="molecule type" value="Genomic_DNA"/>
</dbReference>
<dbReference type="GO" id="GO:0005634">
    <property type="term" value="C:nucleus"/>
    <property type="evidence" value="ECO:0007669"/>
    <property type="project" value="TreeGrafter"/>
</dbReference>
<dbReference type="GO" id="GO:0010992">
    <property type="term" value="P:ubiquitin recycling"/>
    <property type="evidence" value="ECO:0007669"/>
    <property type="project" value="TreeGrafter"/>
</dbReference>
<reference evidence="9" key="1">
    <citation type="submission" date="2021-06" db="EMBL/GenBank/DDBJ databases">
        <authorList>
            <person name="Kallberg Y."/>
            <person name="Tangrot J."/>
            <person name="Rosling A."/>
        </authorList>
    </citation>
    <scope>NUCLEOTIDE SEQUENCE</scope>
    <source>
        <strain evidence="9">MA453B</strain>
    </source>
</reference>
<dbReference type="Pfam" id="PF00400">
    <property type="entry name" value="WD40"/>
    <property type="match status" value="7"/>
</dbReference>
<dbReference type="Gene3D" id="1.25.10.10">
    <property type="entry name" value="Leucine-rich Repeat Variant"/>
    <property type="match status" value="1"/>
</dbReference>
<dbReference type="Pfam" id="PF08324">
    <property type="entry name" value="PUL"/>
    <property type="match status" value="1"/>
</dbReference>
<dbReference type="InterPro" id="IPR013535">
    <property type="entry name" value="PUL_dom"/>
</dbReference>
<feature type="repeat" description="WD" evidence="5">
    <location>
        <begin position="13"/>
        <end position="44"/>
    </location>
</feature>
<dbReference type="PROSITE" id="PS51396">
    <property type="entry name" value="PUL"/>
    <property type="match status" value="1"/>
</dbReference>
<dbReference type="InterPro" id="IPR016024">
    <property type="entry name" value="ARM-type_fold"/>
</dbReference>
<evidence type="ECO:0000313" key="10">
    <source>
        <dbReference type="Proteomes" id="UP000789405"/>
    </source>
</evidence>
<protein>
    <submittedName>
        <fullName evidence="9">1987_t:CDS:1</fullName>
    </submittedName>
</protein>
<keyword evidence="10" id="KW-1185">Reference proteome</keyword>
<feature type="repeat" description="WD" evidence="5">
    <location>
        <begin position="105"/>
        <end position="136"/>
    </location>
</feature>
<evidence type="ECO:0000313" key="9">
    <source>
        <dbReference type="EMBL" id="CAG8706467.1"/>
    </source>
</evidence>
<proteinExistence type="predicted"/>
<feature type="repeat" description="WD" evidence="5">
    <location>
        <begin position="57"/>
        <end position="103"/>
    </location>
</feature>
<feature type="non-terminal residue" evidence="9">
    <location>
        <position position="1"/>
    </location>
</feature>
<evidence type="ECO:0000259" key="7">
    <source>
        <dbReference type="PROSITE" id="PS51394"/>
    </source>
</evidence>
<feature type="compositionally biased region" description="Basic and acidic residues" evidence="6">
    <location>
        <begin position="818"/>
        <end position="827"/>
    </location>
</feature>
<dbReference type="FunFam" id="2.130.10.10:FF:000236">
    <property type="entry name" value="Polyubiquitin binding protein (Doa1/Ufd3)"/>
    <property type="match status" value="1"/>
</dbReference>
<feature type="repeat" description="WD" evidence="5">
    <location>
        <begin position="223"/>
        <end position="254"/>
    </location>
</feature>
<evidence type="ECO:0000259" key="8">
    <source>
        <dbReference type="PROSITE" id="PS51396"/>
    </source>
</evidence>
<keyword evidence="2" id="KW-0963">Cytoplasm</keyword>
<dbReference type="AlphaFoldDB" id="A0A9N9HUT6"/>
<feature type="domain" description="PUL" evidence="8">
    <location>
        <begin position="511"/>
        <end position="791"/>
    </location>
</feature>
<comment type="caution">
    <text evidence="9">The sequence shown here is derived from an EMBL/GenBank/DDBJ whole genome shotgun (WGS) entry which is preliminary data.</text>
</comment>
<dbReference type="Pfam" id="PF09070">
    <property type="entry name" value="PFU"/>
    <property type="match status" value="1"/>
</dbReference>
<dbReference type="CDD" id="cd00200">
    <property type="entry name" value="WD40"/>
    <property type="match status" value="1"/>
</dbReference>
<dbReference type="Proteomes" id="UP000789405">
    <property type="component" value="Unassembled WGS sequence"/>
</dbReference>
<gene>
    <name evidence="9" type="ORF">DERYTH_LOCUS13313</name>
</gene>
<dbReference type="OrthoDB" id="10265988at2759"/>
<dbReference type="PROSITE" id="PS50294">
    <property type="entry name" value="WD_REPEATS_REGION"/>
    <property type="match status" value="3"/>
</dbReference>
<keyword evidence="3 5" id="KW-0853">WD repeat</keyword>
<dbReference type="InterPro" id="IPR001680">
    <property type="entry name" value="WD40_rpt"/>
</dbReference>
<evidence type="ECO:0000256" key="1">
    <source>
        <dbReference type="ARBA" id="ARBA00004496"/>
    </source>
</evidence>
<organism evidence="9 10">
    <name type="scientific">Dentiscutata erythropus</name>
    <dbReference type="NCBI Taxonomy" id="1348616"/>
    <lineage>
        <taxon>Eukaryota</taxon>
        <taxon>Fungi</taxon>
        <taxon>Fungi incertae sedis</taxon>
        <taxon>Mucoromycota</taxon>
        <taxon>Glomeromycotina</taxon>
        <taxon>Glomeromycetes</taxon>
        <taxon>Diversisporales</taxon>
        <taxon>Gigasporaceae</taxon>
        <taxon>Dentiscutata</taxon>
    </lineage>
</organism>
<dbReference type="InterPro" id="IPR038122">
    <property type="entry name" value="PFU_sf"/>
</dbReference>